<gene>
    <name evidence="2" type="ORF">QYT958_LOCUS42598</name>
</gene>
<dbReference type="EMBL" id="CAJOBR010055189">
    <property type="protein sequence ID" value="CAF5059998.1"/>
    <property type="molecule type" value="Genomic_DNA"/>
</dbReference>
<protein>
    <submittedName>
        <fullName evidence="2">Uncharacterized protein</fullName>
    </submittedName>
</protein>
<feature type="region of interest" description="Disordered" evidence="1">
    <location>
        <begin position="25"/>
        <end position="68"/>
    </location>
</feature>
<reference evidence="2" key="1">
    <citation type="submission" date="2021-02" db="EMBL/GenBank/DDBJ databases">
        <authorList>
            <person name="Nowell W R."/>
        </authorList>
    </citation>
    <scope>NUCLEOTIDE SEQUENCE</scope>
</reference>
<feature type="compositionally biased region" description="Acidic residues" evidence="1">
    <location>
        <begin position="31"/>
        <end position="60"/>
    </location>
</feature>
<sequence length="92" mass="10531">QPVRNGESKHHRIILYPIKKESIALEKAPDSQEENVDLSSEDESNSDSEEKDGDDGDENIETPLTPEIEHANMLYHQAMKLINVTINRQYEL</sequence>
<feature type="non-terminal residue" evidence="2">
    <location>
        <position position="1"/>
    </location>
</feature>
<proteinExistence type="predicted"/>
<dbReference type="Proteomes" id="UP000663848">
    <property type="component" value="Unassembled WGS sequence"/>
</dbReference>
<dbReference type="AlphaFoldDB" id="A0A822D5V6"/>
<organism evidence="2 3">
    <name type="scientific">Rotaria socialis</name>
    <dbReference type="NCBI Taxonomy" id="392032"/>
    <lineage>
        <taxon>Eukaryota</taxon>
        <taxon>Metazoa</taxon>
        <taxon>Spiralia</taxon>
        <taxon>Gnathifera</taxon>
        <taxon>Rotifera</taxon>
        <taxon>Eurotatoria</taxon>
        <taxon>Bdelloidea</taxon>
        <taxon>Philodinida</taxon>
        <taxon>Philodinidae</taxon>
        <taxon>Rotaria</taxon>
    </lineage>
</organism>
<evidence type="ECO:0000256" key="1">
    <source>
        <dbReference type="SAM" id="MobiDB-lite"/>
    </source>
</evidence>
<evidence type="ECO:0000313" key="3">
    <source>
        <dbReference type="Proteomes" id="UP000663848"/>
    </source>
</evidence>
<name>A0A822D5V6_9BILA</name>
<comment type="caution">
    <text evidence="2">The sequence shown here is derived from an EMBL/GenBank/DDBJ whole genome shotgun (WGS) entry which is preliminary data.</text>
</comment>
<evidence type="ECO:0000313" key="2">
    <source>
        <dbReference type="EMBL" id="CAF5059998.1"/>
    </source>
</evidence>
<accession>A0A822D5V6</accession>